<dbReference type="HOGENOM" id="CLU_1886391_0_0_1"/>
<dbReference type="GeneID" id="22587026"/>
<evidence type="ECO:0000313" key="3">
    <source>
        <dbReference type="Proteomes" id="UP000001628"/>
    </source>
</evidence>
<dbReference type="KEGG" id="pbn:PADG_11129"/>
<proteinExistence type="predicted"/>
<protein>
    <submittedName>
        <fullName evidence="2">Uncharacterized protein</fullName>
    </submittedName>
</protein>
<reference evidence="2 3" key="1">
    <citation type="journal article" date="2011" name="PLoS Genet.">
        <title>Comparative genomic analysis of human fungal pathogens causing paracoccidioidomycosis.</title>
        <authorList>
            <person name="Desjardins C.A."/>
            <person name="Champion M.D."/>
            <person name="Holder J.W."/>
            <person name="Muszewska A."/>
            <person name="Goldberg J."/>
            <person name="Bailao A.M."/>
            <person name="Brigido M.M."/>
            <person name="Ferreira M.E."/>
            <person name="Garcia A.M."/>
            <person name="Grynberg M."/>
            <person name="Gujja S."/>
            <person name="Heiman D.I."/>
            <person name="Henn M.R."/>
            <person name="Kodira C.D."/>
            <person name="Leon-Narvaez H."/>
            <person name="Longo L.V."/>
            <person name="Ma L.J."/>
            <person name="Malavazi I."/>
            <person name="Matsuo A.L."/>
            <person name="Morais F.V."/>
            <person name="Pereira M."/>
            <person name="Rodriguez-Brito S."/>
            <person name="Sakthikumar S."/>
            <person name="Salem-Izacc S.M."/>
            <person name="Sykes S.M."/>
            <person name="Teixeira M.M."/>
            <person name="Vallejo M.C."/>
            <person name="Walter M.E."/>
            <person name="Yandava C."/>
            <person name="Young S."/>
            <person name="Zeng Q."/>
            <person name="Zucker J."/>
            <person name="Felipe M.S."/>
            <person name="Goldman G.H."/>
            <person name="Haas B.J."/>
            <person name="McEwen J.G."/>
            <person name="Nino-Vega G."/>
            <person name="Puccia R."/>
            <person name="San-Blas G."/>
            <person name="Soares C.M."/>
            <person name="Birren B.W."/>
            <person name="Cuomo C.A."/>
        </authorList>
    </citation>
    <scope>NUCLEOTIDE SEQUENCE [LARGE SCALE GENOMIC DNA]</scope>
    <source>
        <strain evidence="2 3">Pb18</strain>
    </source>
</reference>
<dbReference type="RefSeq" id="XP_010756726.1">
    <property type="nucleotide sequence ID" value="XM_010758424.1"/>
</dbReference>
<accession>A0A0A0HWB6</accession>
<evidence type="ECO:0000256" key="1">
    <source>
        <dbReference type="SAM" id="MobiDB-lite"/>
    </source>
</evidence>
<dbReference type="EMBL" id="KN275957">
    <property type="protein sequence ID" value="KGM92673.1"/>
    <property type="molecule type" value="Genomic_DNA"/>
</dbReference>
<dbReference type="AlphaFoldDB" id="A0A0A0HWB6"/>
<dbReference type="InParanoid" id="A0A0A0HWB6"/>
<organism evidence="2 3">
    <name type="scientific">Paracoccidioides brasiliensis (strain Pb18)</name>
    <dbReference type="NCBI Taxonomy" id="502780"/>
    <lineage>
        <taxon>Eukaryota</taxon>
        <taxon>Fungi</taxon>
        <taxon>Dikarya</taxon>
        <taxon>Ascomycota</taxon>
        <taxon>Pezizomycotina</taxon>
        <taxon>Eurotiomycetes</taxon>
        <taxon>Eurotiomycetidae</taxon>
        <taxon>Onygenales</taxon>
        <taxon>Ajellomycetaceae</taxon>
        <taxon>Paracoccidioides</taxon>
    </lineage>
</organism>
<feature type="region of interest" description="Disordered" evidence="1">
    <location>
        <begin position="62"/>
        <end position="105"/>
    </location>
</feature>
<evidence type="ECO:0000313" key="2">
    <source>
        <dbReference type="EMBL" id="KGM92673.1"/>
    </source>
</evidence>
<sequence length="135" mass="15226">MAVWSISTHEAMKMSAERDLLQGIIIDFIALSYVADVVGAAQEFCKVTSVIGIQEQQSWKPRRNAVRARTDSQSGVRGQRHQIRTTTWESHQLTSPNKVPLKPSNNPPSSQYYYFLFAGLAHLQCHDVSCSWVPH</sequence>
<keyword evidence="3" id="KW-1185">Reference proteome</keyword>
<dbReference type="VEuPathDB" id="FungiDB:PADG_11129"/>
<dbReference type="Proteomes" id="UP000001628">
    <property type="component" value="Unassembled WGS sequence"/>
</dbReference>
<gene>
    <name evidence="2" type="ORF">PADG_11129</name>
</gene>
<name>A0A0A0HWB6_PARBD</name>
<feature type="compositionally biased region" description="Polar residues" evidence="1">
    <location>
        <begin position="84"/>
        <end position="105"/>
    </location>
</feature>